<evidence type="ECO:0000313" key="1">
    <source>
        <dbReference type="EMBL" id="KZV38063.1"/>
    </source>
</evidence>
<sequence length="174" mass="19497">MRRRKHEHTMARGVARWLRLRAARRCASGRAWLHLVANPLALLSRTNVAWPAAPSRKDVAPLEACWSTDCERRRAAAAAHHGRSLGGASRESSRIAARPPCAMNAAVDGCQLHAAGLHAKRCAIGRDGAPLDSARWSRPHAWPCAVRFRWWRRRRSADAPASLRRCRDGWSNFF</sequence>
<reference evidence="1 2" key="1">
    <citation type="journal article" date="2015" name="Proc. Natl. Acad. Sci. U.S.A.">
        <title>The resurrection genome of Boea hygrometrica: A blueprint for survival of dehydration.</title>
        <authorList>
            <person name="Xiao L."/>
            <person name="Yang G."/>
            <person name="Zhang L."/>
            <person name="Yang X."/>
            <person name="Zhao S."/>
            <person name="Ji Z."/>
            <person name="Zhou Q."/>
            <person name="Hu M."/>
            <person name="Wang Y."/>
            <person name="Chen M."/>
            <person name="Xu Y."/>
            <person name="Jin H."/>
            <person name="Xiao X."/>
            <person name="Hu G."/>
            <person name="Bao F."/>
            <person name="Hu Y."/>
            <person name="Wan P."/>
            <person name="Li L."/>
            <person name="Deng X."/>
            <person name="Kuang T."/>
            <person name="Xiang C."/>
            <person name="Zhu J.K."/>
            <person name="Oliver M.J."/>
            <person name="He Y."/>
        </authorList>
    </citation>
    <scope>NUCLEOTIDE SEQUENCE [LARGE SCALE GENOMIC DNA]</scope>
    <source>
        <strain evidence="2">cv. XS01</strain>
    </source>
</reference>
<dbReference type="Proteomes" id="UP000250235">
    <property type="component" value="Unassembled WGS sequence"/>
</dbReference>
<protein>
    <submittedName>
        <fullName evidence="1">Uncharacterized protein</fullName>
    </submittedName>
</protein>
<keyword evidence="2" id="KW-1185">Reference proteome</keyword>
<evidence type="ECO:0000313" key="2">
    <source>
        <dbReference type="Proteomes" id="UP000250235"/>
    </source>
</evidence>
<dbReference type="AlphaFoldDB" id="A0A2Z7BU28"/>
<proteinExistence type="predicted"/>
<dbReference type="EMBL" id="KV002325">
    <property type="protein sequence ID" value="KZV38063.1"/>
    <property type="molecule type" value="Genomic_DNA"/>
</dbReference>
<accession>A0A2Z7BU28</accession>
<gene>
    <name evidence="1" type="ORF">F511_16083</name>
</gene>
<organism evidence="1 2">
    <name type="scientific">Dorcoceras hygrometricum</name>
    <dbReference type="NCBI Taxonomy" id="472368"/>
    <lineage>
        <taxon>Eukaryota</taxon>
        <taxon>Viridiplantae</taxon>
        <taxon>Streptophyta</taxon>
        <taxon>Embryophyta</taxon>
        <taxon>Tracheophyta</taxon>
        <taxon>Spermatophyta</taxon>
        <taxon>Magnoliopsida</taxon>
        <taxon>eudicotyledons</taxon>
        <taxon>Gunneridae</taxon>
        <taxon>Pentapetalae</taxon>
        <taxon>asterids</taxon>
        <taxon>lamiids</taxon>
        <taxon>Lamiales</taxon>
        <taxon>Gesneriaceae</taxon>
        <taxon>Didymocarpoideae</taxon>
        <taxon>Trichosporeae</taxon>
        <taxon>Loxocarpinae</taxon>
        <taxon>Dorcoceras</taxon>
    </lineage>
</organism>
<name>A0A2Z7BU28_9LAMI</name>